<name>A0A1R2BGH6_9CILI</name>
<dbReference type="Pfam" id="PF00725">
    <property type="entry name" value="3HCDH"/>
    <property type="match status" value="1"/>
</dbReference>
<dbReference type="SUPFAM" id="SSF48179">
    <property type="entry name" value="6-phosphogluconate dehydrogenase C-terminal domain-like"/>
    <property type="match status" value="1"/>
</dbReference>
<dbReference type="Gene3D" id="3.40.50.720">
    <property type="entry name" value="NAD(P)-binding Rossmann-like Domain"/>
    <property type="match status" value="1"/>
</dbReference>
<dbReference type="InterPro" id="IPR022694">
    <property type="entry name" value="3-OHacyl-CoA_DH"/>
</dbReference>
<dbReference type="SUPFAM" id="SSF51735">
    <property type="entry name" value="NAD(P)-binding Rossmann-fold domains"/>
    <property type="match status" value="1"/>
</dbReference>
<reference evidence="6 7" key="1">
    <citation type="submission" date="2016-11" db="EMBL/GenBank/DDBJ databases">
        <title>The macronuclear genome of Stentor coeruleus: a giant cell with tiny introns.</title>
        <authorList>
            <person name="Slabodnick M."/>
            <person name="Ruby J.G."/>
            <person name="Reiff S.B."/>
            <person name="Swart E.C."/>
            <person name="Gosai S."/>
            <person name="Prabakaran S."/>
            <person name="Witkowska E."/>
            <person name="Larue G.E."/>
            <person name="Fisher S."/>
            <person name="Freeman R.M."/>
            <person name="Gunawardena J."/>
            <person name="Chu W."/>
            <person name="Stover N.A."/>
            <person name="Gregory B.D."/>
            <person name="Nowacki M."/>
            <person name="Derisi J."/>
            <person name="Roy S.W."/>
            <person name="Marshall W.F."/>
            <person name="Sood P."/>
        </authorList>
    </citation>
    <scope>NUCLEOTIDE SEQUENCE [LARGE SCALE GENOMIC DNA]</scope>
    <source>
        <strain evidence="6">WM001</strain>
    </source>
</reference>
<gene>
    <name evidence="6" type="ORF">SteCoe_24942</name>
</gene>
<dbReference type="Gene3D" id="1.10.1040.10">
    <property type="entry name" value="N-(1-d-carboxylethyl)-l-norvaline Dehydrogenase, domain 2"/>
    <property type="match status" value="1"/>
</dbReference>
<protein>
    <recommendedName>
        <fullName evidence="8">3-hydroxyacyl-CoA dehydrogenase NAD binding domain-containing protein</fullName>
    </recommendedName>
</protein>
<dbReference type="OrthoDB" id="5958943at2759"/>
<keyword evidence="2" id="KW-0560">Oxidoreductase</keyword>
<feature type="domain" description="3-hydroxyacyl-CoA dehydrogenase NAD binding" evidence="5">
    <location>
        <begin position="7"/>
        <end position="185"/>
    </location>
</feature>
<dbReference type="PANTHER" id="PTHR48075">
    <property type="entry name" value="3-HYDROXYACYL-COA DEHYDROGENASE FAMILY PROTEIN"/>
    <property type="match status" value="1"/>
</dbReference>
<dbReference type="InterPro" id="IPR006108">
    <property type="entry name" value="3HC_DH_C"/>
</dbReference>
<evidence type="ECO:0008006" key="8">
    <source>
        <dbReference type="Google" id="ProtNLM"/>
    </source>
</evidence>
<dbReference type="PIRSF" id="PIRSF000105">
    <property type="entry name" value="HCDH"/>
    <property type="match status" value="1"/>
</dbReference>
<dbReference type="InterPro" id="IPR008927">
    <property type="entry name" value="6-PGluconate_DH-like_C_sf"/>
</dbReference>
<dbReference type="EMBL" id="MPUH01000666">
    <property type="protein sequence ID" value="OMJ75839.1"/>
    <property type="molecule type" value="Genomic_DNA"/>
</dbReference>
<proteinExistence type="inferred from homology"/>
<comment type="similarity">
    <text evidence="1">Belongs to the 3-hydroxyacyl-CoA dehydrogenase family.</text>
</comment>
<dbReference type="GO" id="GO:0016616">
    <property type="term" value="F:oxidoreductase activity, acting on the CH-OH group of donors, NAD or NADP as acceptor"/>
    <property type="evidence" value="ECO:0007669"/>
    <property type="project" value="InterPro"/>
</dbReference>
<dbReference type="Pfam" id="PF02737">
    <property type="entry name" value="3HCDH_N"/>
    <property type="match status" value="1"/>
</dbReference>
<evidence type="ECO:0000256" key="1">
    <source>
        <dbReference type="ARBA" id="ARBA00009463"/>
    </source>
</evidence>
<evidence type="ECO:0000259" key="4">
    <source>
        <dbReference type="Pfam" id="PF00725"/>
    </source>
</evidence>
<dbReference type="InterPro" id="IPR036291">
    <property type="entry name" value="NAD(P)-bd_dom_sf"/>
</dbReference>
<dbReference type="PANTHER" id="PTHR48075:SF5">
    <property type="entry name" value="3-HYDROXYBUTYRYL-COA DEHYDROGENASE"/>
    <property type="match status" value="1"/>
</dbReference>
<dbReference type="GO" id="GO:0070403">
    <property type="term" value="F:NAD+ binding"/>
    <property type="evidence" value="ECO:0007669"/>
    <property type="project" value="InterPro"/>
</dbReference>
<comment type="caution">
    <text evidence="6">The sequence shown here is derived from an EMBL/GenBank/DDBJ whole genome shotgun (WGS) entry which is preliminary data.</text>
</comment>
<evidence type="ECO:0000313" key="7">
    <source>
        <dbReference type="Proteomes" id="UP000187209"/>
    </source>
</evidence>
<dbReference type="InterPro" id="IPR006176">
    <property type="entry name" value="3-OHacyl-CoA_DH_NAD-bd"/>
</dbReference>
<feature type="domain" description="3-hydroxyacyl-CoA dehydrogenase C-terminal" evidence="4">
    <location>
        <begin position="188"/>
        <end position="284"/>
    </location>
</feature>
<dbReference type="AlphaFoldDB" id="A0A1R2BGH6"/>
<accession>A0A1R2BGH6</accession>
<dbReference type="InterPro" id="IPR013328">
    <property type="entry name" value="6PGD_dom2"/>
</dbReference>
<keyword evidence="7" id="KW-1185">Reference proteome</keyword>
<feature type="site" description="Important for catalytic activity" evidence="3">
    <location>
        <position position="142"/>
    </location>
</feature>
<organism evidence="6 7">
    <name type="scientific">Stentor coeruleus</name>
    <dbReference type="NCBI Taxonomy" id="5963"/>
    <lineage>
        <taxon>Eukaryota</taxon>
        <taxon>Sar</taxon>
        <taxon>Alveolata</taxon>
        <taxon>Ciliophora</taxon>
        <taxon>Postciliodesmatophora</taxon>
        <taxon>Heterotrichea</taxon>
        <taxon>Heterotrichida</taxon>
        <taxon>Stentoridae</taxon>
        <taxon>Stentor</taxon>
    </lineage>
</organism>
<sequence length="288" mass="31772">MKGKSMIGIIGAGNHGTLMAMLVAQSNKYNVKLVDTAEEMLSRSHMYMENLLLKRISKGLIDYQDYYSIFSNISVSTDINSISPSETVIECINEHQTSKINLISQLDSIISQNTLLLTTTTSLSLTKLAASSDNPSRVAGLHFFALPTASKIVEIVSGLQTSQETIQKTIEFTETLQKSYALCQDFPGFIANRIMFSFINESIGAFAMGVAERSDIDKTIRSITGMNLGPIEMADEIGLDFVLESLKNFHKETGDDKYKPNPLLVNYVSAGWLGKKSGKGFYDYQNSI</sequence>
<evidence type="ECO:0000256" key="2">
    <source>
        <dbReference type="ARBA" id="ARBA00023002"/>
    </source>
</evidence>
<dbReference type="GO" id="GO:0006631">
    <property type="term" value="P:fatty acid metabolic process"/>
    <property type="evidence" value="ECO:0007669"/>
    <property type="project" value="InterPro"/>
</dbReference>
<evidence type="ECO:0000256" key="3">
    <source>
        <dbReference type="PIRSR" id="PIRSR000105-1"/>
    </source>
</evidence>
<evidence type="ECO:0000313" key="6">
    <source>
        <dbReference type="EMBL" id="OMJ75839.1"/>
    </source>
</evidence>
<dbReference type="Proteomes" id="UP000187209">
    <property type="component" value="Unassembled WGS sequence"/>
</dbReference>
<evidence type="ECO:0000259" key="5">
    <source>
        <dbReference type="Pfam" id="PF02737"/>
    </source>
</evidence>